<keyword evidence="2 5" id="KW-0012">Acyltransferase</keyword>
<dbReference type="SMART" id="SM00563">
    <property type="entry name" value="PlsC"/>
    <property type="match status" value="1"/>
</dbReference>
<protein>
    <submittedName>
        <fullName evidence="5">1-acyl-sn-glycerol-3-phosphate acyltransferase</fullName>
    </submittedName>
</protein>
<evidence type="ECO:0000313" key="5">
    <source>
        <dbReference type="EMBL" id="MDY5155482.1"/>
    </source>
</evidence>
<name>A0AAW9HNZ3_9ACTO</name>
<dbReference type="PANTHER" id="PTHR10434">
    <property type="entry name" value="1-ACYL-SN-GLYCEROL-3-PHOSPHATE ACYLTRANSFERASE"/>
    <property type="match status" value="1"/>
</dbReference>
<evidence type="ECO:0000313" key="4">
    <source>
        <dbReference type="EMBL" id="MDY5133189.1"/>
    </source>
</evidence>
<dbReference type="RefSeq" id="WP_320755274.1">
    <property type="nucleotide sequence ID" value="NZ_JAWNGA010000008.1"/>
</dbReference>
<dbReference type="SUPFAM" id="SSF69593">
    <property type="entry name" value="Glycerol-3-phosphate (1)-acyltransferase"/>
    <property type="match status" value="1"/>
</dbReference>
<reference evidence="5 6" key="1">
    <citation type="submission" date="2023-10" db="EMBL/GenBank/DDBJ databases">
        <title>Whole Genome based description of the genera Actinobaculum and Actinotignum reveals a complex phylogenetic relationship within the species included in the genus Actinotignum.</title>
        <authorList>
            <person name="Jensen C.S."/>
            <person name="Dargis R."/>
            <person name="Kemp M."/>
            <person name="Christensen J.J."/>
        </authorList>
    </citation>
    <scope>NUCLEOTIDE SEQUENCE</scope>
    <source>
        <strain evidence="5">SLA_B511</strain>
        <strain evidence="4 6">SLA_B974</strain>
    </source>
</reference>
<dbReference type="Pfam" id="PF01553">
    <property type="entry name" value="Acyltransferase"/>
    <property type="match status" value="1"/>
</dbReference>
<organism evidence="5 7">
    <name type="scientific">Actinotignum urinale</name>
    <dbReference type="NCBI Taxonomy" id="190146"/>
    <lineage>
        <taxon>Bacteria</taxon>
        <taxon>Bacillati</taxon>
        <taxon>Actinomycetota</taxon>
        <taxon>Actinomycetes</taxon>
        <taxon>Actinomycetales</taxon>
        <taxon>Actinomycetaceae</taxon>
        <taxon>Actinotignum</taxon>
    </lineage>
</organism>
<dbReference type="Proteomes" id="UP001281731">
    <property type="component" value="Unassembled WGS sequence"/>
</dbReference>
<accession>A0AAW9HNZ3</accession>
<evidence type="ECO:0000256" key="2">
    <source>
        <dbReference type="ARBA" id="ARBA00023315"/>
    </source>
</evidence>
<dbReference type="InterPro" id="IPR002123">
    <property type="entry name" value="Plipid/glycerol_acylTrfase"/>
</dbReference>
<dbReference type="PANTHER" id="PTHR10434:SF9">
    <property type="entry name" value="PHOSPHOLIPID_GLYCEROL ACYLTRANSFERASE DOMAIN-CONTAINING PROTEIN"/>
    <property type="match status" value="1"/>
</dbReference>
<dbReference type="AlphaFoldDB" id="A0AAW9HNZ3"/>
<gene>
    <name evidence="5" type="ORF">R6G80_07090</name>
    <name evidence="4" type="ORF">R6G86_05480</name>
</gene>
<comment type="caution">
    <text evidence="5">The sequence shown here is derived from an EMBL/GenBank/DDBJ whole genome shotgun (WGS) entry which is preliminary data.</text>
</comment>
<dbReference type="EMBL" id="JAWNGC010000009">
    <property type="protein sequence ID" value="MDY5155482.1"/>
    <property type="molecule type" value="Genomic_DNA"/>
</dbReference>
<evidence type="ECO:0000256" key="1">
    <source>
        <dbReference type="ARBA" id="ARBA00022679"/>
    </source>
</evidence>
<dbReference type="GO" id="GO:0003841">
    <property type="term" value="F:1-acylglycerol-3-phosphate O-acyltransferase activity"/>
    <property type="evidence" value="ECO:0007669"/>
    <property type="project" value="TreeGrafter"/>
</dbReference>
<dbReference type="GO" id="GO:0006654">
    <property type="term" value="P:phosphatidic acid biosynthetic process"/>
    <property type="evidence" value="ECO:0007669"/>
    <property type="project" value="TreeGrafter"/>
</dbReference>
<proteinExistence type="predicted"/>
<sequence length="224" mass="25037">MSCKSLLARMYLACSRWKLIRTRIPEKIILIGAPHSSNWDGVMNVVAFWREGRNMKFLVKNSLMKIPVLGSIVKAAGGLAVDRKHPRGMVGSIVDAAKNQETFTLAIAPEATRKPVKYWRSGFYRMGLETRLPIVLGFIDSSTKTFGWSGHMYLSGDVVADMDVIRRHFEGKVGKRSKKIANPILRAEEDEVARERLLQGIDLEEARAYAIEMNKSTGGLGVTE</sequence>
<dbReference type="EMBL" id="JAWNGA010000008">
    <property type="protein sequence ID" value="MDY5133189.1"/>
    <property type="molecule type" value="Genomic_DNA"/>
</dbReference>
<keyword evidence="1" id="KW-0808">Transferase</keyword>
<dbReference type="Proteomes" id="UP001275049">
    <property type="component" value="Unassembled WGS sequence"/>
</dbReference>
<feature type="domain" description="Phospholipid/glycerol acyltransferase" evidence="3">
    <location>
        <begin position="29"/>
        <end position="142"/>
    </location>
</feature>
<keyword evidence="6" id="KW-1185">Reference proteome</keyword>
<evidence type="ECO:0000259" key="3">
    <source>
        <dbReference type="SMART" id="SM00563"/>
    </source>
</evidence>
<evidence type="ECO:0000313" key="7">
    <source>
        <dbReference type="Proteomes" id="UP001281731"/>
    </source>
</evidence>
<evidence type="ECO:0000313" key="6">
    <source>
        <dbReference type="Proteomes" id="UP001275049"/>
    </source>
</evidence>